<gene>
    <name evidence="1" type="ORF">BXY75_3057</name>
</gene>
<dbReference type="AlphaFoldDB" id="A0A3L9YCQ8"/>
<reference evidence="1 2" key="1">
    <citation type="submission" date="2018-10" db="EMBL/GenBank/DDBJ databases">
        <title>Genomic Encyclopedia of Archaeal and Bacterial Type Strains, Phase II (KMG-II): from individual species to whole genera.</title>
        <authorList>
            <person name="Goeker M."/>
        </authorList>
    </citation>
    <scope>NUCLEOTIDE SEQUENCE [LARGE SCALE GENOMIC DNA]</scope>
    <source>
        <strain evidence="1 2">DSM 23424</strain>
    </source>
</reference>
<name>A0A3L9YCQ8_9FLAO</name>
<proteinExistence type="predicted"/>
<accession>A0A3L9YCQ8</accession>
<protein>
    <submittedName>
        <fullName evidence="1">Putative secreted protein (Por secretion system target)</fullName>
    </submittedName>
</protein>
<dbReference type="Proteomes" id="UP000271339">
    <property type="component" value="Unassembled WGS sequence"/>
</dbReference>
<organism evidence="1 2">
    <name type="scientific">Ulvibacter antarcticus</name>
    <dbReference type="NCBI Taxonomy" id="442714"/>
    <lineage>
        <taxon>Bacteria</taxon>
        <taxon>Pseudomonadati</taxon>
        <taxon>Bacteroidota</taxon>
        <taxon>Flavobacteriia</taxon>
        <taxon>Flavobacteriales</taxon>
        <taxon>Flavobacteriaceae</taxon>
        <taxon>Ulvibacter</taxon>
    </lineage>
</organism>
<dbReference type="EMBL" id="REFC01000015">
    <property type="protein sequence ID" value="RMA57170.1"/>
    <property type="molecule type" value="Genomic_DNA"/>
</dbReference>
<sequence>MGSIDWVPNKQILLSINNLKKGTYILKIVQNKKTVKEITFIKY</sequence>
<keyword evidence="2" id="KW-1185">Reference proteome</keyword>
<evidence type="ECO:0000313" key="1">
    <source>
        <dbReference type="EMBL" id="RMA57170.1"/>
    </source>
</evidence>
<evidence type="ECO:0000313" key="2">
    <source>
        <dbReference type="Proteomes" id="UP000271339"/>
    </source>
</evidence>
<comment type="caution">
    <text evidence="1">The sequence shown here is derived from an EMBL/GenBank/DDBJ whole genome shotgun (WGS) entry which is preliminary data.</text>
</comment>